<keyword evidence="3" id="KW-0677">Repeat</keyword>
<dbReference type="Gene3D" id="3.30.160.60">
    <property type="entry name" value="Classic Zinc Finger"/>
    <property type="match status" value="6"/>
</dbReference>
<feature type="domain" description="C2H2-type" evidence="8">
    <location>
        <begin position="639"/>
        <end position="666"/>
    </location>
</feature>
<keyword evidence="10" id="KW-1185">Reference proteome</keyword>
<evidence type="ECO:0000256" key="3">
    <source>
        <dbReference type="ARBA" id="ARBA00022737"/>
    </source>
</evidence>
<dbReference type="Pfam" id="PF00096">
    <property type="entry name" value="zf-C2H2"/>
    <property type="match status" value="3"/>
</dbReference>
<dbReference type="AlphaFoldDB" id="A0A6G0YNJ1"/>
<dbReference type="InterPro" id="IPR036236">
    <property type="entry name" value="Znf_C2H2_sf"/>
</dbReference>
<comment type="caution">
    <text evidence="9">The sequence shown here is derived from an EMBL/GenBank/DDBJ whole genome shotgun (WGS) entry which is preliminary data.</text>
</comment>
<dbReference type="InterPro" id="IPR013087">
    <property type="entry name" value="Znf_C2H2_type"/>
</dbReference>
<dbReference type="PANTHER" id="PTHR23226:SF416">
    <property type="entry name" value="FI01424P"/>
    <property type="match status" value="1"/>
</dbReference>
<dbReference type="GO" id="GO:0000978">
    <property type="term" value="F:RNA polymerase II cis-regulatory region sequence-specific DNA binding"/>
    <property type="evidence" value="ECO:0007669"/>
    <property type="project" value="TreeGrafter"/>
</dbReference>
<dbReference type="SMART" id="SM00355">
    <property type="entry name" value="ZnF_C2H2"/>
    <property type="match status" value="13"/>
</dbReference>
<evidence type="ECO:0000256" key="7">
    <source>
        <dbReference type="PROSITE-ProRule" id="PRU00042"/>
    </source>
</evidence>
<sequence length="756" mass="87668">MTEVDYRYIAFENDHTYLKTTNNSDVNCQLLQTSISTVESKHDAAVSSKTQLTKKQQNTFDINKTTQCNVDSDLQNSSVFLSRDTLSFPLSTYFKISQNKFPFKKIIIGNNSSTRPIQPKLKSTSSIVPTTQTQSSAQLISSQINLLKTNLQNITSKNTSAKPSKQQLKPFIKPIKSIKNKIVYDYKNNTCTIELATNLCQRLLSGENIFMCRKCDKIFTEHKDLLDHYMIHDKCKTTNLIFQEKDKRESIPIDNVKKENKDVGKKNIYNDKNISKQTIPVIKSALNSKKNKVIFQGECIMCHSVFPDLGEHIRTVHHSDLTRNKVNIHRCTICGMEFDIKQQLRAHELSAHKSTYTHTCEHCLKYFLCKEDLETHIESHCGDMKYLCPYCDAGFPNSNGLRTHLISHIGFDSPEYSTSETPVNQIEYSPTRPPEKFDHLFSELDNVSEDGENVYIEQVDDNNYQVSFFKDNEDNASSQIDLLTDDGYEIDTELNNIPSEDNNKVIINEQPASLLNKKRISYTVCRICLNIISYSRIGRHMKKKHNNAAPYQCEICRAEFNRKHIMDDHRRKHTNNKPHKCTECSKCFTYKHHLNRHMMIVHNSDTLEKVFKCSVCDKAFLFKEYLTLHVNSRHKGKHYMCQVCGKSFSTNAALNKHQLCHTDERPFMCEHCGRTFKCKTHCDTHKKNMHPGDHELTVPPEKFECELCKKLFSTKVYRDMHLKRHNGQGHQCDICYKLFVSKAHMQRHIKIMHRNT</sequence>
<dbReference type="GO" id="GO:0000981">
    <property type="term" value="F:DNA-binding transcription factor activity, RNA polymerase II-specific"/>
    <property type="evidence" value="ECO:0007669"/>
    <property type="project" value="TreeGrafter"/>
</dbReference>
<accession>A0A6G0YNJ1</accession>
<comment type="subcellular location">
    <subcellularLocation>
        <location evidence="1">Nucleus</location>
    </subcellularLocation>
</comment>
<dbReference type="EMBL" id="VUJU01003087">
    <property type="protein sequence ID" value="KAF0759161.1"/>
    <property type="molecule type" value="Genomic_DNA"/>
</dbReference>
<evidence type="ECO:0000256" key="5">
    <source>
        <dbReference type="ARBA" id="ARBA00022833"/>
    </source>
</evidence>
<feature type="domain" description="C2H2-type" evidence="8">
    <location>
        <begin position="730"/>
        <end position="756"/>
    </location>
</feature>
<dbReference type="GO" id="GO:0005634">
    <property type="term" value="C:nucleus"/>
    <property type="evidence" value="ECO:0007669"/>
    <property type="project" value="UniProtKB-SubCell"/>
</dbReference>
<feature type="domain" description="C2H2-type" evidence="8">
    <location>
        <begin position="329"/>
        <end position="357"/>
    </location>
</feature>
<feature type="domain" description="C2H2-type" evidence="8">
    <location>
        <begin position="358"/>
        <end position="385"/>
    </location>
</feature>
<dbReference type="Proteomes" id="UP000478052">
    <property type="component" value="Unassembled WGS sequence"/>
</dbReference>
<evidence type="ECO:0000256" key="6">
    <source>
        <dbReference type="ARBA" id="ARBA00023242"/>
    </source>
</evidence>
<dbReference type="FunFam" id="3.30.160.60:FF:000624">
    <property type="entry name" value="zinc finger protein 697"/>
    <property type="match status" value="1"/>
</dbReference>
<organism evidence="9 10">
    <name type="scientific">Aphis craccivora</name>
    <name type="common">Cowpea aphid</name>
    <dbReference type="NCBI Taxonomy" id="307492"/>
    <lineage>
        <taxon>Eukaryota</taxon>
        <taxon>Metazoa</taxon>
        <taxon>Ecdysozoa</taxon>
        <taxon>Arthropoda</taxon>
        <taxon>Hexapoda</taxon>
        <taxon>Insecta</taxon>
        <taxon>Pterygota</taxon>
        <taxon>Neoptera</taxon>
        <taxon>Paraneoptera</taxon>
        <taxon>Hemiptera</taxon>
        <taxon>Sternorrhyncha</taxon>
        <taxon>Aphidomorpha</taxon>
        <taxon>Aphidoidea</taxon>
        <taxon>Aphididae</taxon>
        <taxon>Aphidini</taxon>
        <taxon>Aphis</taxon>
        <taxon>Aphis</taxon>
    </lineage>
</organism>
<gene>
    <name evidence="9" type="ORF">FWK35_00013155</name>
</gene>
<protein>
    <recommendedName>
        <fullName evidence="8">C2H2-type domain-containing protein</fullName>
    </recommendedName>
</protein>
<keyword evidence="4 7" id="KW-0863">Zinc-finger</keyword>
<dbReference type="SUPFAM" id="SSF57667">
    <property type="entry name" value="beta-beta-alpha zinc fingers"/>
    <property type="match status" value="6"/>
</dbReference>
<name>A0A6G0YNJ1_APHCR</name>
<evidence type="ECO:0000256" key="4">
    <source>
        <dbReference type="ARBA" id="ARBA00022771"/>
    </source>
</evidence>
<feature type="domain" description="C2H2-type" evidence="8">
    <location>
        <begin position="611"/>
        <end position="639"/>
    </location>
</feature>
<feature type="domain" description="C2H2-type" evidence="8">
    <location>
        <begin position="579"/>
        <end position="607"/>
    </location>
</feature>
<dbReference type="OrthoDB" id="8823111at2759"/>
<feature type="domain" description="C2H2-type" evidence="8">
    <location>
        <begin position="667"/>
        <end position="695"/>
    </location>
</feature>
<dbReference type="GO" id="GO:0008270">
    <property type="term" value="F:zinc ion binding"/>
    <property type="evidence" value="ECO:0007669"/>
    <property type="project" value="UniProtKB-KW"/>
</dbReference>
<keyword evidence="2" id="KW-0479">Metal-binding</keyword>
<feature type="domain" description="C2H2-type" evidence="8">
    <location>
        <begin position="386"/>
        <end position="413"/>
    </location>
</feature>
<dbReference type="FunFam" id="3.30.160.60:FF:000744">
    <property type="entry name" value="zinc finger E-box-binding homeobox 1"/>
    <property type="match status" value="1"/>
</dbReference>
<evidence type="ECO:0000256" key="1">
    <source>
        <dbReference type="ARBA" id="ARBA00004123"/>
    </source>
</evidence>
<dbReference type="PROSITE" id="PS50157">
    <property type="entry name" value="ZINC_FINGER_C2H2_2"/>
    <property type="match status" value="11"/>
</dbReference>
<feature type="domain" description="C2H2-type" evidence="8">
    <location>
        <begin position="210"/>
        <end position="237"/>
    </location>
</feature>
<feature type="domain" description="C2H2-type" evidence="8">
    <location>
        <begin position="551"/>
        <end position="578"/>
    </location>
</feature>
<keyword evidence="6" id="KW-0539">Nucleus</keyword>
<proteinExistence type="predicted"/>
<evidence type="ECO:0000256" key="2">
    <source>
        <dbReference type="ARBA" id="ARBA00022723"/>
    </source>
</evidence>
<evidence type="ECO:0000313" key="9">
    <source>
        <dbReference type="EMBL" id="KAF0759161.1"/>
    </source>
</evidence>
<evidence type="ECO:0000259" key="8">
    <source>
        <dbReference type="PROSITE" id="PS50157"/>
    </source>
</evidence>
<dbReference type="PROSITE" id="PS00028">
    <property type="entry name" value="ZINC_FINGER_C2H2_1"/>
    <property type="match status" value="11"/>
</dbReference>
<feature type="domain" description="C2H2-type" evidence="8">
    <location>
        <begin position="703"/>
        <end position="730"/>
    </location>
</feature>
<evidence type="ECO:0000313" key="10">
    <source>
        <dbReference type="Proteomes" id="UP000478052"/>
    </source>
</evidence>
<reference evidence="9 10" key="1">
    <citation type="submission" date="2019-08" db="EMBL/GenBank/DDBJ databases">
        <title>Whole genome of Aphis craccivora.</title>
        <authorList>
            <person name="Voronova N.V."/>
            <person name="Shulinski R.S."/>
            <person name="Bandarenka Y.V."/>
            <person name="Zhorov D.G."/>
            <person name="Warner D."/>
        </authorList>
    </citation>
    <scope>NUCLEOTIDE SEQUENCE [LARGE SCALE GENOMIC DNA]</scope>
    <source>
        <strain evidence="9">180601</strain>
        <tissue evidence="9">Whole Body</tissue>
    </source>
</reference>
<keyword evidence="5" id="KW-0862">Zinc</keyword>
<dbReference type="PANTHER" id="PTHR23226">
    <property type="entry name" value="ZINC FINGER AND SCAN DOMAIN-CONTAINING"/>
    <property type="match status" value="1"/>
</dbReference>